<dbReference type="Gene3D" id="2.20.25.240">
    <property type="match status" value="1"/>
</dbReference>
<proteinExistence type="predicted"/>
<evidence type="ECO:0000256" key="2">
    <source>
        <dbReference type="ARBA" id="ARBA00022771"/>
    </source>
</evidence>
<feature type="domain" description="FLYWCH-type" evidence="4">
    <location>
        <begin position="6"/>
        <end position="65"/>
    </location>
</feature>
<evidence type="ECO:0000313" key="6">
    <source>
        <dbReference type="Proteomes" id="UP001516400"/>
    </source>
</evidence>
<feature type="non-terminal residue" evidence="5">
    <location>
        <position position="1"/>
    </location>
</feature>
<keyword evidence="6" id="KW-1185">Reference proteome</keyword>
<dbReference type="EMBL" id="JABFTP020000124">
    <property type="protein sequence ID" value="KAL3280151.1"/>
    <property type="molecule type" value="Genomic_DNA"/>
</dbReference>
<organism evidence="5 6">
    <name type="scientific">Cryptolaemus montrouzieri</name>
    <dbReference type="NCBI Taxonomy" id="559131"/>
    <lineage>
        <taxon>Eukaryota</taxon>
        <taxon>Metazoa</taxon>
        <taxon>Ecdysozoa</taxon>
        <taxon>Arthropoda</taxon>
        <taxon>Hexapoda</taxon>
        <taxon>Insecta</taxon>
        <taxon>Pterygota</taxon>
        <taxon>Neoptera</taxon>
        <taxon>Endopterygota</taxon>
        <taxon>Coleoptera</taxon>
        <taxon>Polyphaga</taxon>
        <taxon>Cucujiformia</taxon>
        <taxon>Coccinelloidea</taxon>
        <taxon>Coccinellidae</taxon>
        <taxon>Scymninae</taxon>
        <taxon>Scymnini</taxon>
        <taxon>Cryptolaemus</taxon>
    </lineage>
</organism>
<dbReference type="Proteomes" id="UP001516400">
    <property type="component" value="Unassembled WGS sequence"/>
</dbReference>
<sequence>GGRLVFLRSGKGQLVLIHNGHMYTLDKAKDDRYMWICVKKNSYKCNGCVLTMEGPLLLTHSIHNHPQLTDVIRRLQVPPLSLTPLNLSKKH</sequence>
<keyword evidence="3" id="KW-0862">Zinc</keyword>
<gene>
    <name evidence="5" type="ORF">HHI36_017651</name>
</gene>
<accession>A0ABD2NP67</accession>
<keyword evidence="1" id="KW-0479">Metal-binding</keyword>
<evidence type="ECO:0000256" key="3">
    <source>
        <dbReference type="ARBA" id="ARBA00022833"/>
    </source>
</evidence>
<keyword evidence="2" id="KW-0863">Zinc-finger</keyword>
<comment type="caution">
    <text evidence="5">The sequence shown here is derived from an EMBL/GenBank/DDBJ whole genome shotgun (WGS) entry which is preliminary data.</text>
</comment>
<evidence type="ECO:0000259" key="4">
    <source>
        <dbReference type="Pfam" id="PF04500"/>
    </source>
</evidence>
<evidence type="ECO:0000313" key="5">
    <source>
        <dbReference type="EMBL" id="KAL3280151.1"/>
    </source>
</evidence>
<dbReference type="GO" id="GO:0008270">
    <property type="term" value="F:zinc ion binding"/>
    <property type="evidence" value="ECO:0007669"/>
    <property type="project" value="UniProtKB-KW"/>
</dbReference>
<name>A0ABD2NP67_9CUCU</name>
<dbReference type="InterPro" id="IPR007588">
    <property type="entry name" value="Znf_FLYWCH"/>
</dbReference>
<dbReference type="AlphaFoldDB" id="A0ABD2NP67"/>
<protein>
    <recommendedName>
        <fullName evidence="4">FLYWCH-type domain-containing protein</fullName>
    </recommendedName>
</protein>
<evidence type="ECO:0000256" key="1">
    <source>
        <dbReference type="ARBA" id="ARBA00022723"/>
    </source>
</evidence>
<dbReference type="Pfam" id="PF04500">
    <property type="entry name" value="FLYWCH"/>
    <property type="match status" value="1"/>
</dbReference>
<reference evidence="5 6" key="1">
    <citation type="journal article" date="2021" name="BMC Biol.">
        <title>Horizontally acquired antibacterial genes associated with adaptive radiation of ladybird beetles.</title>
        <authorList>
            <person name="Li H.S."/>
            <person name="Tang X.F."/>
            <person name="Huang Y.H."/>
            <person name="Xu Z.Y."/>
            <person name="Chen M.L."/>
            <person name="Du X.Y."/>
            <person name="Qiu B.Y."/>
            <person name="Chen P.T."/>
            <person name="Zhang W."/>
            <person name="Slipinski A."/>
            <person name="Escalona H.E."/>
            <person name="Waterhouse R.M."/>
            <person name="Zwick A."/>
            <person name="Pang H."/>
        </authorList>
    </citation>
    <scope>NUCLEOTIDE SEQUENCE [LARGE SCALE GENOMIC DNA]</scope>
    <source>
        <strain evidence="5">SYSU2018</strain>
    </source>
</reference>